<feature type="chain" id="PRO_5044495030" description="Lipoprotein" evidence="1">
    <location>
        <begin position="29"/>
        <end position="166"/>
    </location>
</feature>
<reference evidence="3" key="1">
    <citation type="submission" date="2010-03" db="EMBL/GenBank/DDBJ databases">
        <title>The genome sequence of Synergistetes sp. SGP1.</title>
        <authorList>
            <consortium name="metaHIT consortium -- http://www.metahit.eu/"/>
            <person name="Pajon A."/>
            <person name="Turner K."/>
            <person name="Parkhill J."/>
            <person name="Wade W."/>
            <person name="Vartoukian S."/>
        </authorList>
    </citation>
    <scope>NUCLEOTIDE SEQUENCE [LARGE SCALE GENOMIC DNA]</scope>
    <source>
        <strain evidence="3">SGP1</strain>
    </source>
</reference>
<dbReference type="EMBL" id="FP929056">
    <property type="protein sequence ID" value="CBL28550.1"/>
    <property type="molecule type" value="Genomic_DNA"/>
</dbReference>
<keyword evidence="3" id="KW-1185">Reference proteome</keyword>
<feature type="signal peptide" evidence="1">
    <location>
        <begin position="1"/>
        <end position="28"/>
    </location>
</feature>
<dbReference type="KEGG" id="sbr:SY1_15400"/>
<accession>A0AB94IXU9</accession>
<proteinExistence type="predicted"/>
<dbReference type="AlphaFoldDB" id="A0AB94IXU9"/>
<protein>
    <recommendedName>
        <fullName evidence="4">Lipoprotein</fullName>
    </recommendedName>
</protein>
<dbReference type="RefSeq" id="WP_015556697.1">
    <property type="nucleotide sequence ID" value="NC_021038.1"/>
</dbReference>
<organism evidence="2 3">
    <name type="scientific">Fretibacterium fastidiosum</name>
    <dbReference type="NCBI Taxonomy" id="651822"/>
    <lineage>
        <taxon>Bacteria</taxon>
        <taxon>Thermotogati</taxon>
        <taxon>Synergistota</taxon>
        <taxon>Synergistia</taxon>
        <taxon>Synergistales</taxon>
        <taxon>Aminobacteriaceae</taxon>
        <taxon>Fretibacterium</taxon>
    </lineage>
</organism>
<gene>
    <name evidence="2" type="ORF">SY1_15400</name>
</gene>
<evidence type="ECO:0000256" key="1">
    <source>
        <dbReference type="SAM" id="SignalP"/>
    </source>
</evidence>
<evidence type="ECO:0000313" key="3">
    <source>
        <dbReference type="Proteomes" id="UP000008957"/>
    </source>
</evidence>
<keyword evidence="1" id="KW-0732">Signal</keyword>
<evidence type="ECO:0008006" key="4">
    <source>
        <dbReference type="Google" id="ProtNLM"/>
    </source>
</evidence>
<sequence>MKRTMRTACKTICLAMAALLLTAAAAMASPLVGGGDKGGDEAMERELEGGIHVTFLGAFRGANDDNKNYIFFRFIVEPQQDTTLKVDGNSFFDDNGNEFNWNYDAYIGNASTREREIIGGIKTPVVFLYHMDASYGNPFLARMTFYFNGNELVFRNVQVQDKSKKE</sequence>
<name>A0AB94IXU9_9BACT</name>
<dbReference type="Proteomes" id="UP000008957">
    <property type="component" value="Chromosome"/>
</dbReference>
<reference evidence="2 3" key="2">
    <citation type="submission" date="2010-03" db="EMBL/GenBank/DDBJ databases">
        <authorList>
            <person name="Pajon A."/>
        </authorList>
    </citation>
    <scope>NUCLEOTIDE SEQUENCE [LARGE SCALE GENOMIC DNA]</scope>
    <source>
        <strain evidence="2 3">SGP1</strain>
    </source>
</reference>
<evidence type="ECO:0000313" key="2">
    <source>
        <dbReference type="EMBL" id="CBL28550.1"/>
    </source>
</evidence>